<accession>A0ABX1QPG0</accession>
<evidence type="ECO:0000313" key="3">
    <source>
        <dbReference type="Proteomes" id="UP000669605"/>
    </source>
</evidence>
<dbReference type="Proteomes" id="UP000669605">
    <property type="component" value="Unassembled WGS sequence"/>
</dbReference>
<gene>
    <name evidence="2" type="ORF">GV368_10395</name>
</gene>
<evidence type="ECO:0000256" key="1">
    <source>
        <dbReference type="SAM" id="Phobius"/>
    </source>
</evidence>
<evidence type="ECO:0000313" key="2">
    <source>
        <dbReference type="EMBL" id="NMH17489.1"/>
    </source>
</evidence>
<sequence>MKHSFIRFLGLARICLAILLIVSVFILKEFDYDGGASMRRALISLMRGIPDAQAQPRHTSLMNKS</sequence>
<keyword evidence="1" id="KW-0472">Membrane</keyword>
<dbReference type="EMBL" id="JAAAUB010000022">
    <property type="protein sequence ID" value="NMH17489.1"/>
    <property type="molecule type" value="Genomic_DNA"/>
</dbReference>
<keyword evidence="1" id="KW-1133">Transmembrane helix</keyword>
<comment type="caution">
    <text evidence="2">The sequence shown here is derived from an EMBL/GenBank/DDBJ whole genome shotgun (WGS) entry which is preliminary data.</text>
</comment>
<proteinExistence type="predicted"/>
<keyword evidence="3" id="KW-1185">Reference proteome</keyword>
<protein>
    <submittedName>
        <fullName evidence="2">Uncharacterized protein</fullName>
    </submittedName>
</protein>
<reference evidence="2 3" key="1">
    <citation type="journal article" date="2020" name="Curr. Microbiol.">
        <title>Tepidiphilus baoligensis sp. nov., a Novel Bacterium of the Family Hydrogenophilaceae Isolated from an Oil Reservoir.</title>
        <authorList>
            <person name="Zhang X."/>
            <person name="Wang G."/>
            <person name="Ma X."/>
            <person name="Yu J."/>
            <person name="You J."/>
            <person name="Xue Y."/>
            <person name="Ma Y."/>
        </authorList>
    </citation>
    <scope>NUCLEOTIDE SEQUENCE [LARGE SCALE GENOMIC DNA]</scope>
    <source>
        <strain evidence="2 3">B18-69</strain>
    </source>
</reference>
<organism evidence="2 3">
    <name type="scientific">Tepidiphilus baoligensis</name>
    <dbReference type="NCBI Taxonomy" id="2698687"/>
    <lineage>
        <taxon>Bacteria</taxon>
        <taxon>Pseudomonadati</taxon>
        <taxon>Pseudomonadota</taxon>
        <taxon>Hydrogenophilia</taxon>
        <taxon>Hydrogenophilales</taxon>
        <taxon>Hydrogenophilaceae</taxon>
        <taxon>Tepidiphilus</taxon>
    </lineage>
</organism>
<dbReference type="RefSeq" id="WP_169116469.1">
    <property type="nucleotide sequence ID" value="NZ_JAAAUB010000022.1"/>
</dbReference>
<keyword evidence="1" id="KW-0812">Transmembrane</keyword>
<name>A0ABX1QPG0_9PROT</name>
<feature type="transmembrane region" description="Helical" evidence="1">
    <location>
        <begin position="6"/>
        <end position="27"/>
    </location>
</feature>